<dbReference type="PANTHER" id="PTHR33677">
    <property type="entry name" value="TRANSCRIPTIONAL REPRESSOR FRMR-RELATED"/>
    <property type="match status" value="1"/>
</dbReference>
<protein>
    <recommendedName>
        <fullName evidence="3">Transcriptional regulator</fullName>
    </recommendedName>
</protein>
<dbReference type="InterPro" id="IPR038390">
    <property type="entry name" value="Metal_Tscrpt_repr_sf"/>
</dbReference>
<dbReference type="InterPro" id="IPR003735">
    <property type="entry name" value="Metal_Tscrpt_repr"/>
</dbReference>
<dbReference type="GO" id="GO:0003677">
    <property type="term" value="F:DNA binding"/>
    <property type="evidence" value="ECO:0007669"/>
    <property type="project" value="InterPro"/>
</dbReference>
<reference evidence="1 2" key="1">
    <citation type="journal article" date="2016" name="Nat. Commun.">
        <title>Thousands of microbial genomes shed light on interconnected biogeochemical processes in an aquifer system.</title>
        <authorList>
            <person name="Anantharaman K."/>
            <person name="Brown C.T."/>
            <person name="Hug L.A."/>
            <person name="Sharon I."/>
            <person name="Castelle C.J."/>
            <person name="Probst A.J."/>
            <person name="Thomas B.C."/>
            <person name="Singh A."/>
            <person name="Wilkins M.J."/>
            <person name="Karaoz U."/>
            <person name="Brodie E.L."/>
            <person name="Williams K.H."/>
            <person name="Hubbard S.S."/>
            <person name="Banfield J.F."/>
        </authorList>
    </citation>
    <scope>NUCLEOTIDE SEQUENCE [LARGE SCALE GENOMIC DNA]</scope>
</reference>
<dbReference type="AlphaFoldDB" id="A0A1F4YG81"/>
<organism evidence="1 2">
    <name type="scientific">Candidatus Amesbacteria bacterium RIFCSPHIGHO2_01_FULL_48_32b</name>
    <dbReference type="NCBI Taxonomy" id="1797253"/>
    <lineage>
        <taxon>Bacteria</taxon>
        <taxon>Candidatus Amesiibacteriota</taxon>
    </lineage>
</organism>
<evidence type="ECO:0000313" key="2">
    <source>
        <dbReference type="Proteomes" id="UP000178176"/>
    </source>
</evidence>
<dbReference type="Proteomes" id="UP000178176">
    <property type="component" value="Unassembled WGS sequence"/>
</dbReference>
<dbReference type="GO" id="GO:0046872">
    <property type="term" value="F:metal ion binding"/>
    <property type="evidence" value="ECO:0007669"/>
    <property type="project" value="InterPro"/>
</dbReference>
<proteinExistence type="predicted"/>
<name>A0A1F4YG81_9BACT</name>
<dbReference type="EMBL" id="MEXH01000004">
    <property type="protein sequence ID" value="OGC92888.1"/>
    <property type="molecule type" value="Genomic_DNA"/>
</dbReference>
<dbReference type="Gene3D" id="1.20.58.1000">
    <property type="entry name" value="Metal-sensitive repressor, helix protomer"/>
    <property type="match status" value="1"/>
</dbReference>
<dbReference type="Pfam" id="PF02583">
    <property type="entry name" value="Trns_repr_metal"/>
    <property type="match status" value="1"/>
</dbReference>
<evidence type="ECO:0008006" key="3">
    <source>
        <dbReference type="Google" id="ProtNLM"/>
    </source>
</evidence>
<comment type="caution">
    <text evidence="1">The sequence shown here is derived from an EMBL/GenBank/DDBJ whole genome shotgun (WGS) entry which is preliminary data.</text>
</comment>
<sequence length="87" mass="9749">MDSRNGVLHRLKIARGHLDKVIRMVQNDDYCIDILTQSQAVQGQLSEVDAKILEKHLGSCVADAMKKGENKNAVDEVVKVFRRAHHG</sequence>
<evidence type="ECO:0000313" key="1">
    <source>
        <dbReference type="EMBL" id="OGC92888.1"/>
    </source>
</evidence>
<dbReference type="GO" id="GO:0045892">
    <property type="term" value="P:negative regulation of DNA-templated transcription"/>
    <property type="evidence" value="ECO:0007669"/>
    <property type="project" value="UniProtKB-ARBA"/>
</dbReference>
<gene>
    <name evidence="1" type="ORF">A2876_02425</name>
</gene>
<accession>A0A1F4YG81</accession>